<dbReference type="Proteomes" id="UP000789366">
    <property type="component" value="Unassembled WGS sequence"/>
</dbReference>
<gene>
    <name evidence="1" type="ORF">SPELUC_LOCUS4340</name>
</gene>
<reference evidence="1" key="1">
    <citation type="submission" date="2021-06" db="EMBL/GenBank/DDBJ databases">
        <authorList>
            <person name="Kallberg Y."/>
            <person name="Tangrot J."/>
            <person name="Rosling A."/>
        </authorList>
    </citation>
    <scope>NUCLEOTIDE SEQUENCE</scope>
    <source>
        <strain evidence="1">28 12/20/2015</strain>
    </source>
</reference>
<comment type="caution">
    <text evidence="1">The sequence shown here is derived from an EMBL/GenBank/DDBJ whole genome shotgun (WGS) entry which is preliminary data.</text>
</comment>
<sequence>MPKLANIKKLQKKRAEVAHSVLANYVDLDSSEEYVDSSGNSDESLDENFELNDHDQANSIIERLFAASAAAFREAARGSLKISHFFNNQLSITDHEEDAEDFQKLDGNLSEELDEETKKIHSAIEFVDNIASKRSKKMDAAKAVSDIIDGRFSSKSLLYDELVSLELAAYLRFQKFNIDPIMVKDYFEQTILSQLNIKHECPDVVEYRQTFLQEVVRLEQLMSKWVTHDETTFYTYDGPHSVWGPEKEQPLRKKGLGSAIHISDFLTETIGSLKDDQEEAWLLGFQKTSRAS</sequence>
<proteinExistence type="predicted"/>
<name>A0ACA9LI43_9GLOM</name>
<keyword evidence="2" id="KW-1185">Reference proteome</keyword>
<dbReference type="EMBL" id="CAJVPW010003837">
    <property type="protein sequence ID" value="CAG8530434.1"/>
    <property type="molecule type" value="Genomic_DNA"/>
</dbReference>
<evidence type="ECO:0000313" key="2">
    <source>
        <dbReference type="Proteomes" id="UP000789366"/>
    </source>
</evidence>
<evidence type="ECO:0000313" key="1">
    <source>
        <dbReference type="EMBL" id="CAG8530434.1"/>
    </source>
</evidence>
<accession>A0ACA9LI43</accession>
<organism evidence="1 2">
    <name type="scientific">Cetraspora pellucida</name>
    <dbReference type="NCBI Taxonomy" id="1433469"/>
    <lineage>
        <taxon>Eukaryota</taxon>
        <taxon>Fungi</taxon>
        <taxon>Fungi incertae sedis</taxon>
        <taxon>Mucoromycota</taxon>
        <taxon>Glomeromycotina</taxon>
        <taxon>Glomeromycetes</taxon>
        <taxon>Diversisporales</taxon>
        <taxon>Gigasporaceae</taxon>
        <taxon>Cetraspora</taxon>
    </lineage>
</organism>
<protein>
    <submittedName>
        <fullName evidence="1">1529_t:CDS:1</fullName>
    </submittedName>
</protein>